<accession>A0A803LAI0</accession>
<dbReference type="Pfam" id="PF12452">
    <property type="entry name" value="DUF3685"/>
    <property type="match status" value="2"/>
</dbReference>
<reference evidence="1" key="1">
    <citation type="journal article" date="2017" name="Nature">
        <title>The genome of Chenopodium quinoa.</title>
        <authorList>
            <person name="Jarvis D.E."/>
            <person name="Ho Y.S."/>
            <person name="Lightfoot D.J."/>
            <person name="Schmoeckel S.M."/>
            <person name="Li B."/>
            <person name="Borm T.J.A."/>
            <person name="Ohyanagi H."/>
            <person name="Mineta K."/>
            <person name="Michell C.T."/>
            <person name="Saber N."/>
            <person name="Kharbatia N.M."/>
            <person name="Rupper R.R."/>
            <person name="Sharp A.R."/>
            <person name="Dally N."/>
            <person name="Boughton B.A."/>
            <person name="Woo Y.H."/>
            <person name="Gao G."/>
            <person name="Schijlen E.G.W.M."/>
            <person name="Guo X."/>
            <person name="Momin A.A."/>
            <person name="Negrao S."/>
            <person name="Al-Babili S."/>
            <person name="Gehring C."/>
            <person name="Roessner U."/>
            <person name="Jung C."/>
            <person name="Murphy K."/>
            <person name="Arold S.T."/>
            <person name="Gojobori T."/>
            <person name="van der Linden C.G."/>
            <person name="van Loo E.N."/>
            <person name="Jellen E.N."/>
            <person name="Maughan P.J."/>
            <person name="Tester M."/>
        </authorList>
    </citation>
    <scope>NUCLEOTIDE SEQUENCE [LARGE SCALE GENOMIC DNA]</scope>
    <source>
        <strain evidence="1">cv. PI 614886</strain>
    </source>
</reference>
<dbReference type="OMA" id="VNINNAW"/>
<organism evidence="1 2">
    <name type="scientific">Chenopodium quinoa</name>
    <name type="common">Quinoa</name>
    <dbReference type="NCBI Taxonomy" id="63459"/>
    <lineage>
        <taxon>Eukaryota</taxon>
        <taxon>Viridiplantae</taxon>
        <taxon>Streptophyta</taxon>
        <taxon>Embryophyta</taxon>
        <taxon>Tracheophyta</taxon>
        <taxon>Spermatophyta</taxon>
        <taxon>Magnoliopsida</taxon>
        <taxon>eudicotyledons</taxon>
        <taxon>Gunneridae</taxon>
        <taxon>Pentapetalae</taxon>
        <taxon>Caryophyllales</taxon>
        <taxon>Chenopodiaceae</taxon>
        <taxon>Chenopodioideae</taxon>
        <taxon>Atripliceae</taxon>
        <taxon>Chenopodium</taxon>
    </lineage>
</organism>
<evidence type="ECO:0000313" key="2">
    <source>
        <dbReference type="Proteomes" id="UP000596660"/>
    </source>
</evidence>
<dbReference type="PANTHER" id="PTHR36807">
    <property type="entry name" value="PHOSPHOGLYCOLATE PHOSPHATASE"/>
    <property type="match status" value="1"/>
</dbReference>
<evidence type="ECO:0000313" key="1">
    <source>
        <dbReference type="EnsemblPlants" id="AUR62008869-RA:cds"/>
    </source>
</evidence>
<sequence>MEVLTTSNIFLSRNFRSASLPLWRVSKRSTMSVSVTFRTPVSSGSPMRCSCLGTMIDFESAAVSSWVPVIDQVLLTASVFFAYMAGVIPSGGSYIRSQKNKSNDLLLPESPIFFGSTTEKEDQHGCHCSWDAVKGKITKSLLAIENGVSVEENTKEYELDRAKRPLNLYAVAIGPRFRLLLSLVEQLEKMVNEIPDTSTAMEREEWLGLFSSTVKKACQSALFSWMEKEFSVENCKPDKELLLSMSEKLRGEDIILGDFRKSSKMDLFADLIGFFRYGCFKGGKDGHGLQICWSYSEVTEPHLLTALCDSLFIVVQVSFHIRLNESFQSNSSEEECSYYDHNLYPLHGGAILEDLIITLADAISSIYLEVISVDSDISEKISNFGLSLCTLSTRDLQKLRNEVAMREWIHQNFGEIVLMYEDRFDLRVLKTEPYRESAETLKESHSWWRRLTLKKSVHVQSSLRYSVVSTFSLTLKRTRELRALKGWKYYFSLILELSDIAVPMVKVIVSQVRNAISFFLVSLIGRSVGLVYTGIRQSLRWK</sequence>
<dbReference type="EnsemblPlants" id="AUR62008869-RA">
    <property type="protein sequence ID" value="AUR62008869-RA:cds"/>
    <property type="gene ID" value="AUR62008869"/>
</dbReference>
<dbReference type="InterPro" id="IPR022552">
    <property type="entry name" value="UPF_Ycf55"/>
</dbReference>
<reference evidence="1" key="2">
    <citation type="submission" date="2021-03" db="UniProtKB">
        <authorList>
            <consortium name="EnsemblPlants"/>
        </authorList>
    </citation>
    <scope>IDENTIFICATION</scope>
</reference>
<name>A0A803LAI0_CHEQI</name>
<keyword evidence="2" id="KW-1185">Reference proteome</keyword>
<dbReference type="PANTHER" id="PTHR36807:SF2">
    <property type="entry name" value="PHOSPHOGLYCOLATE PHOSPHATASE"/>
    <property type="match status" value="1"/>
</dbReference>
<dbReference type="Proteomes" id="UP000596660">
    <property type="component" value="Unplaced"/>
</dbReference>
<dbReference type="AlphaFoldDB" id="A0A803LAI0"/>
<dbReference type="Gramene" id="AUR62008869-RA">
    <property type="protein sequence ID" value="AUR62008869-RA:cds"/>
    <property type="gene ID" value="AUR62008869"/>
</dbReference>
<protein>
    <submittedName>
        <fullName evidence="1">Uncharacterized protein</fullName>
    </submittedName>
</protein>
<proteinExistence type="predicted"/>